<protein>
    <recommendedName>
        <fullName evidence="3">Flavin reductase</fullName>
    </recommendedName>
</protein>
<sequence length="81" mass="9233">MTRTQRHTPDRPAWSCRACTEPWPCATAKADLLAEFQAAPSALTVYLAAQMYDALADLHGPDQPRPPDWHDRFLAWARSRR</sequence>
<dbReference type="EMBL" id="SHKY01000001">
    <property type="protein sequence ID" value="RZU49259.1"/>
    <property type="molecule type" value="Genomic_DNA"/>
</dbReference>
<name>A0A4Q7ZGS7_9ACTN</name>
<evidence type="ECO:0000313" key="1">
    <source>
        <dbReference type="EMBL" id="RZU49259.1"/>
    </source>
</evidence>
<accession>A0A4Q7ZGS7</accession>
<dbReference type="AlphaFoldDB" id="A0A4Q7ZGS7"/>
<evidence type="ECO:0000313" key="2">
    <source>
        <dbReference type="Proteomes" id="UP000292564"/>
    </source>
</evidence>
<comment type="caution">
    <text evidence="1">The sequence shown here is derived from an EMBL/GenBank/DDBJ whole genome shotgun (WGS) entry which is preliminary data.</text>
</comment>
<dbReference type="Proteomes" id="UP000292564">
    <property type="component" value="Unassembled WGS sequence"/>
</dbReference>
<organism evidence="1 2">
    <name type="scientific">Krasilnikovia cinnamomea</name>
    <dbReference type="NCBI Taxonomy" id="349313"/>
    <lineage>
        <taxon>Bacteria</taxon>
        <taxon>Bacillati</taxon>
        <taxon>Actinomycetota</taxon>
        <taxon>Actinomycetes</taxon>
        <taxon>Micromonosporales</taxon>
        <taxon>Micromonosporaceae</taxon>
        <taxon>Krasilnikovia</taxon>
    </lineage>
</organism>
<proteinExistence type="predicted"/>
<evidence type="ECO:0008006" key="3">
    <source>
        <dbReference type="Google" id="ProtNLM"/>
    </source>
</evidence>
<gene>
    <name evidence="1" type="ORF">EV385_1001</name>
</gene>
<dbReference type="OrthoDB" id="3393036at2"/>
<reference evidence="1 2" key="1">
    <citation type="submission" date="2019-02" db="EMBL/GenBank/DDBJ databases">
        <title>Sequencing the genomes of 1000 actinobacteria strains.</title>
        <authorList>
            <person name="Klenk H.-P."/>
        </authorList>
    </citation>
    <scope>NUCLEOTIDE SEQUENCE [LARGE SCALE GENOMIC DNA]</scope>
    <source>
        <strain evidence="1 2">DSM 45162</strain>
    </source>
</reference>
<keyword evidence="2" id="KW-1185">Reference proteome</keyword>